<keyword evidence="5 6" id="KW-0472">Membrane</keyword>
<dbReference type="Pfam" id="PF07694">
    <property type="entry name" value="5TM-5TMR_LYT"/>
    <property type="match status" value="1"/>
</dbReference>
<evidence type="ECO:0000256" key="6">
    <source>
        <dbReference type="SAM" id="Phobius"/>
    </source>
</evidence>
<evidence type="ECO:0000313" key="9">
    <source>
        <dbReference type="Proteomes" id="UP000306477"/>
    </source>
</evidence>
<dbReference type="Pfam" id="PF00990">
    <property type="entry name" value="GGDEF"/>
    <property type="match status" value="1"/>
</dbReference>
<proteinExistence type="predicted"/>
<gene>
    <name evidence="8" type="ORF">E1I69_18135</name>
</gene>
<dbReference type="NCBIfam" id="TIGR00254">
    <property type="entry name" value="GGDEF"/>
    <property type="match status" value="1"/>
</dbReference>
<dbReference type="GO" id="GO:0000155">
    <property type="term" value="F:phosphorelay sensor kinase activity"/>
    <property type="evidence" value="ECO:0007669"/>
    <property type="project" value="InterPro"/>
</dbReference>
<keyword evidence="4 6" id="KW-1133">Transmembrane helix</keyword>
<dbReference type="AlphaFoldDB" id="A0A4S3PMG3"/>
<comment type="subcellular location">
    <subcellularLocation>
        <location evidence="1">Cell membrane</location>
        <topology evidence="1">Multi-pass membrane protein</topology>
    </subcellularLocation>
</comment>
<evidence type="ECO:0000313" key="8">
    <source>
        <dbReference type="EMBL" id="THE10598.1"/>
    </source>
</evidence>
<dbReference type="PANTHER" id="PTHR45138:SF9">
    <property type="entry name" value="DIGUANYLATE CYCLASE DGCM-RELATED"/>
    <property type="match status" value="1"/>
</dbReference>
<evidence type="ECO:0000256" key="2">
    <source>
        <dbReference type="ARBA" id="ARBA00022475"/>
    </source>
</evidence>
<dbReference type="InterPro" id="IPR000160">
    <property type="entry name" value="GGDEF_dom"/>
</dbReference>
<dbReference type="STRING" id="1033734.GCA_000285535_02229"/>
<evidence type="ECO:0000256" key="5">
    <source>
        <dbReference type="ARBA" id="ARBA00023136"/>
    </source>
</evidence>
<dbReference type="InterPro" id="IPR050469">
    <property type="entry name" value="Diguanylate_Cyclase"/>
</dbReference>
<reference evidence="8 9" key="1">
    <citation type="journal article" date="2019" name="Indoor Air">
        <title>Impacts of indoor surface finishes on bacterial viability.</title>
        <authorList>
            <person name="Hu J."/>
            <person name="Maamar S.B."/>
            <person name="Glawe A.J."/>
            <person name="Gottel N."/>
            <person name="Gilbert J.A."/>
            <person name="Hartmann E.M."/>
        </authorList>
    </citation>
    <scope>NUCLEOTIDE SEQUENCE [LARGE SCALE GENOMIC DNA]</scope>
    <source>
        <strain evidence="8 9">AF060A6</strain>
    </source>
</reference>
<feature type="transmembrane region" description="Helical" evidence="6">
    <location>
        <begin position="46"/>
        <end position="66"/>
    </location>
</feature>
<sequence>MSAAIVFVHIRGMVSLPFPVRQNPYCSFHFKNKAGISMITILQPTLSNIAVILFMYLCISILVTNRKSINKYLFSAGVLILISACVISLFYLPVRFEDYKFDLRLVPLVIFSILFGWKHAIPALVIAVSWRLGMGGVGALPGVVFGMILPVTLALLFHKKDRAMPNPLALFLLMTACWLVSDLPILFLVPNGVDMFGEIYLIRILGLQVSAFILYFFIFQLDREVMVKRRLRFYAERDPLTGLYNMRYVENYIKNRTSSRTMYIVMIDVDHFKRINDSFGHLHGDAVLKNVATTLTRLIPPHRSLLGRYGGEEFILFLEADSKESLMNIVSGIHSGIEHTPFYVEDQKLDVTVSIGVSKLKGPEELYQAIEKADNSLYASKRNGRNQISYAI</sequence>
<dbReference type="InterPro" id="IPR011620">
    <property type="entry name" value="Sig_transdc_His_kinase_LytS_TM"/>
</dbReference>
<evidence type="ECO:0000256" key="4">
    <source>
        <dbReference type="ARBA" id="ARBA00022989"/>
    </source>
</evidence>
<dbReference type="SMART" id="SM00267">
    <property type="entry name" value="GGDEF"/>
    <property type="match status" value="1"/>
</dbReference>
<dbReference type="GO" id="GO:0043709">
    <property type="term" value="P:cell adhesion involved in single-species biofilm formation"/>
    <property type="evidence" value="ECO:0007669"/>
    <property type="project" value="TreeGrafter"/>
</dbReference>
<feature type="transmembrane region" description="Helical" evidence="6">
    <location>
        <begin position="105"/>
        <end position="130"/>
    </location>
</feature>
<comment type="caution">
    <text evidence="8">The sequence shown here is derived from an EMBL/GenBank/DDBJ whole genome shotgun (WGS) entry which is preliminary data.</text>
</comment>
<evidence type="ECO:0000259" key="7">
    <source>
        <dbReference type="PROSITE" id="PS50887"/>
    </source>
</evidence>
<dbReference type="PROSITE" id="PS50887">
    <property type="entry name" value="GGDEF"/>
    <property type="match status" value="1"/>
</dbReference>
<name>A0A4S3PMG3_9BACI</name>
<dbReference type="SUPFAM" id="SSF55073">
    <property type="entry name" value="Nucleotide cyclase"/>
    <property type="match status" value="1"/>
</dbReference>
<keyword evidence="9" id="KW-1185">Reference proteome</keyword>
<keyword evidence="2" id="KW-1003">Cell membrane</keyword>
<dbReference type="OrthoDB" id="9759607at2"/>
<dbReference type="PANTHER" id="PTHR45138">
    <property type="entry name" value="REGULATORY COMPONENTS OF SENSORY TRANSDUCTION SYSTEM"/>
    <property type="match status" value="1"/>
</dbReference>
<dbReference type="GO" id="GO:0052621">
    <property type="term" value="F:diguanylate cyclase activity"/>
    <property type="evidence" value="ECO:0007669"/>
    <property type="project" value="TreeGrafter"/>
</dbReference>
<feature type="domain" description="GGDEF" evidence="7">
    <location>
        <begin position="260"/>
        <end position="392"/>
    </location>
</feature>
<dbReference type="Gene3D" id="3.30.70.270">
    <property type="match status" value="1"/>
</dbReference>
<dbReference type="GO" id="GO:0071555">
    <property type="term" value="P:cell wall organization"/>
    <property type="evidence" value="ECO:0007669"/>
    <property type="project" value="InterPro"/>
</dbReference>
<protein>
    <submittedName>
        <fullName evidence="8">GGDEF domain-containing protein</fullName>
    </submittedName>
</protein>
<organism evidence="8 9">
    <name type="scientific">Bacillus timonensis</name>
    <dbReference type="NCBI Taxonomy" id="1033734"/>
    <lineage>
        <taxon>Bacteria</taxon>
        <taxon>Bacillati</taxon>
        <taxon>Bacillota</taxon>
        <taxon>Bacilli</taxon>
        <taxon>Bacillales</taxon>
        <taxon>Bacillaceae</taxon>
        <taxon>Bacillus</taxon>
    </lineage>
</organism>
<feature type="transmembrane region" description="Helical" evidence="6">
    <location>
        <begin position="200"/>
        <end position="221"/>
    </location>
</feature>
<dbReference type="GO" id="GO:1902201">
    <property type="term" value="P:negative regulation of bacterial-type flagellum-dependent cell motility"/>
    <property type="evidence" value="ECO:0007669"/>
    <property type="project" value="TreeGrafter"/>
</dbReference>
<dbReference type="Proteomes" id="UP000306477">
    <property type="component" value="Unassembled WGS sequence"/>
</dbReference>
<dbReference type="InterPro" id="IPR029787">
    <property type="entry name" value="Nucleotide_cyclase"/>
</dbReference>
<accession>A0A4S3PMG3</accession>
<dbReference type="FunFam" id="3.30.70.270:FF:000001">
    <property type="entry name" value="Diguanylate cyclase domain protein"/>
    <property type="match status" value="1"/>
</dbReference>
<evidence type="ECO:0000256" key="3">
    <source>
        <dbReference type="ARBA" id="ARBA00022692"/>
    </source>
</evidence>
<dbReference type="InterPro" id="IPR043128">
    <property type="entry name" value="Rev_trsase/Diguanyl_cyclase"/>
</dbReference>
<dbReference type="CDD" id="cd01949">
    <property type="entry name" value="GGDEF"/>
    <property type="match status" value="1"/>
</dbReference>
<dbReference type="GO" id="GO:0005886">
    <property type="term" value="C:plasma membrane"/>
    <property type="evidence" value="ECO:0007669"/>
    <property type="project" value="UniProtKB-SubCell"/>
</dbReference>
<dbReference type="EMBL" id="SLUB01000043">
    <property type="protein sequence ID" value="THE10598.1"/>
    <property type="molecule type" value="Genomic_DNA"/>
</dbReference>
<feature type="transmembrane region" description="Helical" evidence="6">
    <location>
        <begin position="136"/>
        <end position="156"/>
    </location>
</feature>
<keyword evidence="3 6" id="KW-0812">Transmembrane</keyword>
<feature type="transmembrane region" description="Helical" evidence="6">
    <location>
        <begin position="168"/>
        <end position="188"/>
    </location>
</feature>
<evidence type="ECO:0000256" key="1">
    <source>
        <dbReference type="ARBA" id="ARBA00004651"/>
    </source>
</evidence>
<feature type="transmembrane region" description="Helical" evidence="6">
    <location>
        <begin position="72"/>
        <end position="93"/>
    </location>
</feature>